<accession>A0A232EII7</accession>
<dbReference type="EMBL" id="NNAY01004264">
    <property type="protein sequence ID" value="OXU18128.1"/>
    <property type="molecule type" value="Genomic_DNA"/>
</dbReference>
<gene>
    <name evidence="1" type="ORF">TSAR_016884</name>
</gene>
<organism evidence="1 2">
    <name type="scientific">Trichomalopsis sarcophagae</name>
    <dbReference type="NCBI Taxonomy" id="543379"/>
    <lineage>
        <taxon>Eukaryota</taxon>
        <taxon>Metazoa</taxon>
        <taxon>Ecdysozoa</taxon>
        <taxon>Arthropoda</taxon>
        <taxon>Hexapoda</taxon>
        <taxon>Insecta</taxon>
        <taxon>Pterygota</taxon>
        <taxon>Neoptera</taxon>
        <taxon>Endopterygota</taxon>
        <taxon>Hymenoptera</taxon>
        <taxon>Apocrita</taxon>
        <taxon>Proctotrupomorpha</taxon>
        <taxon>Chalcidoidea</taxon>
        <taxon>Pteromalidae</taxon>
        <taxon>Pteromalinae</taxon>
        <taxon>Trichomalopsis</taxon>
    </lineage>
</organism>
<sequence>MKLLETTFILPTLGTRRRR</sequence>
<dbReference type="AlphaFoldDB" id="A0A232EII7"/>
<protein>
    <submittedName>
        <fullName evidence="1">Uncharacterized protein</fullName>
    </submittedName>
</protein>
<reference evidence="1 2" key="1">
    <citation type="journal article" date="2017" name="Curr. Biol.">
        <title>The Evolution of Venom by Co-option of Single-Copy Genes.</title>
        <authorList>
            <person name="Martinson E.O."/>
            <person name="Mrinalini"/>
            <person name="Kelkar Y.D."/>
            <person name="Chang C.H."/>
            <person name="Werren J.H."/>
        </authorList>
    </citation>
    <scope>NUCLEOTIDE SEQUENCE [LARGE SCALE GENOMIC DNA]</scope>
    <source>
        <strain evidence="1 2">Alberta</strain>
        <tissue evidence="1">Whole body</tissue>
    </source>
</reference>
<keyword evidence="2" id="KW-1185">Reference proteome</keyword>
<name>A0A232EII7_9HYME</name>
<evidence type="ECO:0000313" key="2">
    <source>
        <dbReference type="Proteomes" id="UP000215335"/>
    </source>
</evidence>
<proteinExistence type="predicted"/>
<comment type="caution">
    <text evidence="1">The sequence shown here is derived from an EMBL/GenBank/DDBJ whole genome shotgun (WGS) entry which is preliminary data.</text>
</comment>
<dbReference type="Proteomes" id="UP000215335">
    <property type="component" value="Unassembled WGS sequence"/>
</dbReference>
<evidence type="ECO:0000313" key="1">
    <source>
        <dbReference type="EMBL" id="OXU18128.1"/>
    </source>
</evidence>